<dbReference type="RefSeq" id="WP_014406698.1">
    <property type="nucleotide sequence ID" value="NC_017034.1"/>
</dbReference>
<dbReference type="eggNOG" id="arCOG02473">
    <property type="taxonomic scope" value="Archaea"/>
</dbReference>
<evidence type="ECO:0000313" key="6">
    <source>
        <dbReference type="Proteomes" id="UP000005233"/>
    </source>
</evidence>
<dbReference type="InterPro" id="IPR017900">
    <property type="entry name" value="4Fe4S_Fe_S_CS"/>
</dbReference>
<sequence>MGLLDKLKSLFGGAPKAAPENKAPEPVKKEVLPPKKEEVKVTKPKVAYVHLSGCTGCLVSLADTYEKLLDVLGAVDMVYNLTLADARTLPEGKFDIAIVEGAVCLQDEESVHLIKEAREKAGLVVAYGDCAATGNVLNNSRGGQWNQPQHESFVPINRVIKVDAYIPGCPPSPEIIYNFCIAAVTGDTEYLKPFMANEAGGYHCGCDLNTRIIENSLCMGCGTCAASCPTRAIEMVYGRPSFNNIRCIKCGACSFACPRSFLPVNKIKGQIV</sequence>
<protein>
    <recommendedName>
        <fullName evidence="3">Coenzyme F420 hydrogenase subunit gamma</fullName>
        <ecNumber evidence="3">1.12.98.1</ecNumber>
    </recommendedName>
</protein>
<dbReference type="PROSITE" id="PS51379">
    <property type="entry name" value="4FE4S_FER_2"/>
    <property type="match status" value="2"/>
</dbReference>
<dbReference type="InterPro" id="IPR006137">
    <property type="entry name" value="NADH_UbQ_OxRdtase-like_20kDa"/>
</dbReference>
<evidence type="ECO:0000256" key="1">
    <source>
        <dbReference type="ARBA" id="ARBA00010870"/>
    </source>
</evidence>
<dbReference type="InterPro" id="IPR051349">
    <property type="entry name" value="Hydrogenase_assoc-protein"/>
</dbReference>
<dbReference type="Gene3D" id="3.40.50.700">
    <property type="entry name" value="NADH:ubiquinone oxidoreductase-like, 20kDa subunit"/>
    <property type="match status" value="1"/>
</dbReference>
<dbReference type="GO" id="GO:0051536">
    <property type="term" value="F:iron-sulfur cluster binding"/>
    <property type="evidence" value="ECO:0007669"/>
    <property type="project" value="InterPro"/>
</dbReference>
<dbReference type="HOGENOM" id="CLU_075477_0_0_2"/>
<evidence type="ECO:0000313" key="5">
    <source>
        <dbReference type="EMBL" id="AFD00867.1"/>
    </source>
</evidence>
<reference evidence="5 6" key="1">
    <citation type="journal article" date="2012" name="J. Bacteriol.">
        <title>Complete genome sequence of a thermophilic methanogen, Methanocella conradii HZ254, isolated from Chinese rice field soil.</title>
        <authorList>
            <person name="Lu Z."/>
            <person name="Lu Y."/>
        </authorList>
    </citation>
    <scope>NUCLEOTIDE SEQUENCE [LARGE SCALE GENOMIC DNA]</scope>
    <source>
        <strain evidence="6">DSM 24694 / JCM 17849 / CGMCC 1.5162 / HZ254</strain>
    </source>
</reference>
<dbReference type="PANTHER" id="PTHR42845">
    <property type="entry name" value="COENZYME F420-REDUCING HYDROGENASE, GAMMA SUBUNIT"/>
    <property type="match status" value="1"/>
</dbReference>
<dbReference type="SUPFAM" id="SSF56770">
    <property type="entry name" value="HydA/Nqo6-like"/>
    <property type="match status" value="1"/>
</dbReference>
<name>H8I849_METCZ</name>
<dbReference type="Pfam" id="PF01058">
    <property type="entry name" value="Oxidored_q6"/>
    <property type="match status" value="1"/>
</dbReference>
<dbReference type="AlphaFoldDB" id="H8I849"/>
<accession>H8I849</accession>
<dbReference type="GO" id="GO:0016151">
    <property type="term" value="F:nickel cation binding"/>
    <property type="evidence" value="ECO:0007669"/>
    <property type="project" value="InterPro"/>
</dbReference>
<dbReference type="PANTHER" id="PTHR42845:SF2">
    <property type="entry name" value="F420-NON-REDUCING HYDROGENASE VHU SUBUNIT G"/>
    <property type="match status" value="1"/>
</dbReference>
<keyword evidence="6" id="KW-1185">Reference proteome</keyword>
<dbReference type="InterPro" id="IPR017896">
    <property type="entry name" value="4Fe4S_Fe-S-bd"/>
</dbReference>
<dbReference type="InterPro" id="IPR017681">
    <property type="entry name" value="Coenz_F420_hydrogenase_gsu"/>
</dbReference>
<evidence type="ECO:0000259" key="4">
    <source>
        <dbReference type="PROSITE" id="PS51379"/>
    </source>
</evidence>
<dbReference type="EC" id="1.12.98.1" evidence="3"/>
<feature type="domain" description="4Fe-4S ferredoxin-type" evidence="4">
    <location>
        <begin position="239"/>
        <end position="267"/>
    </location>
</feature>
<dbReference type="InterPro" id="IPR037024">
    <property type="entry name" value="NiFe_Hase_small_N_sf"/>
</dbReference>
<dbReference type="Proteomes" id="UP000005233">
    <property type="component" value="Chromosome"/>
</dbReference>
<dbReference type="EMBL" id="CP003243">
    <property type="protein sequence ID" value="AFD00867.1"/>
    <property type="molecule type" value="Genomic_DNA"/>
</dbReference>
<proteinExistence type="inferred from homology"/>
<keyword evidence="2 5" id="KW-0560">Oxidoreductase</keyword>
<dbReference type="STRING" id="1041930.Mtc_2129"/>
<dbReference type="GO" id="GO:0050454">
    <property type="term" value="F:coenzyme F420 hydrogenase activity"/>
    <property type="evidence" value="ECO:0007669"/>
    <property type="project" value="UniProtKB-EC"/>
</dbReference>
<dbReference type="NCBIfam" id="TIGR03294">
    <property type="entry name" value="FrhG"/>
    <property type="match status" value="1"/>
</dbReference>
<evidence type="ECO:0000256" key="3">
    <source>
        <dbReference type="NCBIfam" id="TIGR03294"/>
    </source>
</evidence>
<feature type="domain" description="4Fe-4S ferredoxin-type" evidence="4">
    <location>
        <begin position="209"/>
        <end position="238"/>
    </location>
</feature>
<dbReference type="PROSITE" id="PS00198">
    <property type="entry name" value="4FE4S_FER_1"/>
    <property type="match status" value="2"/>
</dbReference>
<organism evidence="5 6">
    <name type="scientific">Methanocella conradii (strain DSM 24694 / JCM 17849 / CGMCC 1.5162 / HZ254)</name>
    <dbReference type="NCBI Taxonomy" id="1041930"/>
    <lineage>
        <taxon>Archaea</taxon>
        <taxon>Methanobacteriati</taxon>
        <taxon>Methanobacteriota</taxon>
        <taxon>Stenosarchaea group</taxon>
        <taxon>Methanomicrobia</taxon>
        <taxon>Methanocellales</taxon>
        <taxon>Methanocellaceae</taxon>
        <taxon>Methanocella</taxon>
    </lineage>
</organism>
<dbReference type="Pfam" id="PF13237">
    <property type="entry name" value="Fer4_10"/>
    <property type="match status" value="1"/>
</dbReference>
<comment type="similarity">
    <text evidence="1">Belongs to the FrhG family.</text>
</comment>
<dbReference type="Gene3D" id="3.30.70.20">
    <property type="match status" value="1"/>
</dbReference>
<dbReference type="KEGG" id="mez:Mtc_2129"/>
<dbReference type="GO" id="GO:0050660">
    <property type="term" value="F:flavin adenine dinucleotide binding"/>
    <property type="evidence" value="ECO:0007669"/>
    <property type="project" value="InterPro"/>
</dbReference>
<gene>
    <name evidence="5" type="primary">frhG-2</name>
    <name evidence="5" type="ordered locus">Mtc_2129</name>
</gene>
<dbReference type="GeneID" id="11972286"/>
<evidence type="ECO:0000256" key="2">
    <source>
        <dbReference type="ARBA" id="ARBA00023002"/>
    </source>
</evidence>